<protein>
    <submittedName>
        <fullName evidence="11">Lipopolysaccharide/colanic/teichoic acid biosynthesis glycosyltransferase</fullName>
    </submittedName>
</protein>
<keyword evidence="5 9" id="KW-0812">Transmembrane</keyword>
<evidence type="ECO:0000313" key="12">
    <source>
        <dbReference type="Proteomes" id="UP000238007"/>
    </source>
</evidence>
<dbReference type="InterPro" id="IPR003362">
    <property type="entry name" value="Bact_transf"/>
</dbReference>
<evidence type="ECO:0000256" key="3">
    <source>
        <dbReference type="ARBA" id="ARBA00022475"/>
    </source>
</evidence>
<keyword evidence="8" id="KW-0270">Exopolysaccharide synthesis</keyword>
<evidence type="ECO:0000256" key="6">
    <source>
        <dbReference type="ARBA" id="ARBA00022989"/>
    </source>
</evidence>
<keyword evidence="12" id="KW-1185">Reference proteome</keyword>
<dbReference type="RefSeq" id="WP_311135521.1">
    <property type="nucleotide sequence ID" value="NZ_PVTP01000004.1"/>
</dbReference>
<comment type="subcellular location">
    <subcellularLocation>
        <location evidence="1">Cell membrane</location>
    </subcellularLocation>
</comment>
<evidence type="ECO:0000256" key="8">
    <source>
        <dbReference type="ARBA" id="ARBA00023169"/>
    </source>
</evidence>
<dbReference type="EMBL" id="PVTP01000004">
    <property type="protein sequence ID" value="PRY78056.1"/>
    <property type="molecule type" value="Genomic_DNA"/>
</dbReference>
<evidence type="ECO:0000256" key="5">
    <source>
        <dbReference type="ARBA" id="ARBA00022692"/>
    </source>
</evidence>
<dbReference type="Pfam" id="PF02397">
    <property type="entry name" value="Bac_transf"/>
    <property type="match status" value="1"/>
</dbReference>
<keyword evidence="6 9" id="KW-1133">Transmembrane helix</keyword>
<evidence type="ECO:0000256" key="9">
    <source>
        <dbReference type="SAM" id="Phobius"/>
    </source>
</evidence>
<dbReference type="Proteomes" id="UP000238007">
    <property type="component" value="Unassembled WGS sequence"/>
</dbReference>
<proteinExistence type="inferred from homology"/>
<sequence>MKSFRTADFNDDIQTIDTSNSGTHSSFGDKIANLAMEPILALRASLNAFGFRRYNRATTSTTNRHGIGNDVAGHLVLSSALNGEDSLATTHTNIKTSFLADLVGKDAGQTDRQYRLYTKHLKRVFDVLICLMLLPIVTPIILGAWTLVKREGGPGFFSQDRVGRDGRIFRCLKLRTMRVDAEERLKQLCASDPKVAHEWHTYQKLANDPRISKLGGFLRETSIDELPQVFNVLRGDMSIVGPRPFMPSQDELYKNAGGSHYYSLRPGVTGLWQVEGRGNTKFIDRVRYDNEYANKLSFVSDVCLILKTAKVVVCKTGC</sequence>
<feature type="domain" description="Bacterial sugar transferase" evidence="10">
    <location>
        <begin position="122"/>
        <end position="313"/>
    </location>
</feature>
<dbReference type="GO" id="GO:0000271">
    <property type="term" value="P:polysaccharide biosynthetic process"/>
    <property type="evidence" value="ECO:0007669"/>
    <property type="project" value="UniProtKB-KW"/>
</dbReference>
<evidence type="ECO:0000256" key="4">
    <source>
        <dbReference type="ARBA" id="ARBA00022679"/>
    </source>
</evidence>
<dbReference type="PANTHER" id="PTHR30576">
    <property type="entry name" value="COLANIC BIOSYNTHESIS UDP-GLUCOSE LIPID CARRIER TRANSFERASE"/>
    <property type="match status" value="1"/>
</dbReference>
<evidence type="ECO:0000313" key="11">
    <source>
        <dbReference type="EMBL" id="PRY78056.1"/>
    </source>
</evidence>
<gene>
    <name evidence="11" type="ORF">CLV80_10418</name>
</gene>
<name>A0A2T0VZS4_9RHOB</name>
<keyword evidence="3" id="KW-1003">Cell membrane</keyword>
<dbReference type="PANTHER" id="PTHR30576:SF4">
    <property type="entry name" value="UNDECAPRENYL-PHOSPHATE GALACTOSE PHOSPHOTRANSFERASE"/>
    <property type="match status" value="1"/>
</dbReference>
<evidence type="ECO:0000256" key="2">
    <source>
        <dbReference type="ARBA" id="ARBA00006464"/>
    </source>
</evidence>
<dbReference type="AlphaFoldDB" id="A0A2T0VZS4"/>
<reference evidence="11 12" key="1">
    <citation type="submission" date="2018-03" db="EMBL/GenBank/DDBJ databases">
        <title>Genomic Encyclopedia of Archaeal and Bacterial Type Strains, Phase II (KMG-II): from individual species to whole genera.</title>
        <authorList>
            <person name="Goeker M."/>
        </authorList>
    </citation>
    <scope>NUCLEOTIDE SEQUENCE [LARGE SCALE GENOMIC DNA]</scope>
    <source>
        <strain evidence="11 12">DSM 101533</strain>
    </source>
</reference>
<evidence type="ECO:0000256" key="7">
    <source>
        <dbReference type="ARBA" id="ARBA00023136"/>
    </source>
</evidence>
<keyword evidence="4 11" id="KW-0808">Transferase</keyword>
<evidence type="ECO:0000256" key="1">
    <source>
        <dbReference type="ARBA" id="ARBA00004236"/>
    </source>
</evidence>
<dbReference type="GO" id="GO:0005886">
    <property type="term" value="C:plasma membrane"/>
    <property type="evidence" value="ECO:0007669"/>
    <property type="project" value="UniProtKB-SubCell"/>
</dbReference>
<keyword evidence="7 9" id="KW-0472">Membrane</keyword>
<feature type="transmembrane region" description="Helical" evidence="9">
    <location>
        <begin position="124"/>
        <end position="148"/>
    </location>
</feature>
<evidence type="ECO:0000259" key="10">
    <source>
        <dbReference type="Pfam" id="PF02397"/>
    </source>
</evidence>
<comment type="caution">
    <text evidence="11">The sequence shown here is derived from an EMBL/GenBank/DDBJ whole genome shotgun (WGS) entry which is preliminary data.</text>
</comment>
<accession>A0A2T0VZS4</accession>
<organism evidence="11 12">
    <name type="scientific">Yoonia maritima</name>
    <dbReference type="NCBI Taxonomy" id="1435347"/>
    <lineage>
        <taxon>Bacteria</taxon>
        <taxon>Pseudomonadati</taxon>
        <taxon>Pseudomonadota</taxon>
        <taxon>Alphaproteobacteria</taxon>
        <taxon>Rhodobacterales</taxon>
        <taxon>Paracoccaceae</taxon>
        <taxon>Yoonia</taxon>
    </lineage>
</organism>
<comment type="similarity">
    <text evidence="2">Belongs to the bacterial sugar transferase family.</text>
</comment>
<dbReference type="GO" id="GO:0016780">
    <property type="term" value="F:phosphotransferase activity, for other substituted phosphate groups"/>
    <property type="evidence" value="ECO:0007669"/>
    <property type="project" value="TreeGrafter"/>
</dbReference>